<dbReference type="Proteomes" id="UP000477849">
    <property type="component" value="Unassembled WGS sequence"/>
</dbReference>
<comment type="caution">
    <text evidence="5">The sequence shown here is derived from an EMBL/GenBank/DDBJ whole genome shotgun (WGS) entry which is preliminary data.</text>
</comment>
<evidence type="ECO:0000256" key="2">
    <source>
        <dbReference type="ARBA" id="ARBA00023125"/>
    </source>
</evidence>
<evidence type="ECO:0000313" key="5">
    <source>
        <dbReference type="EMBL" id="NGO65845.1"/>
    </source>
</evidence>
<proteinExistence type="predicted"/>
<dbReference type="Pfam" id="PF12833">
    <property type="entry name" value="HTH_18"/>
    <property type="match status" value="1"/>
</dbReference>
<evidence type="ECO:0000259" key="4">
    <source>
        <dbReference type="PROSITE" id="PS01124"/>
    </source>
</evidence>
<dbReference type="PANTHER" id="PTHR46796:SF6">
    <property type="entry name" value="ARAC SUBFAMILY"/>
    <property type="match status" value="1"/>
</dbReference>
<reference evidence="5 6" key="1">
    <citation type="submission" date="2020-02" db="EMBL/GenBank/DDBJ databases">
        <title>Genome sequence of the type strain CCBAU10050 of Rhizobium daejeonense.</title>
        <authorList>
            <person name="Gao J."/>
            <person name="Sun J."/>
        </authorList>
    </citation>
    <scope>NUCLEOTIDE SEQUENCE [LARGE SCALE GENOMIC DNA]</scope>
    <source>
        <strain evidence="5 6">CCBAU10050</strain>
    </source>
</reference>
<dbReference type="InterPro" id="IPR018060">
    <property type="entry name" value="HTH_AraC"/>
</dbReference>
<dbReference type="Gene3D" id="1.10.10.60">
    <property type="entry name" value="Homeodomain-like"/>
    <property type="match status" value="1"/>
</dbReference>
<protein>
    <submittedName>
        <fullName evidence="5">AraC family transcriptional regulator</fullName>
    </submittedName>
</protein>
<dbReference type="InterPro" id="IPR050204">
    <property type="entry name" value="AraC_XylS_family_regulators"/>
</dbReference>
<dbReference type="AlphaFoldDB" id="A0A6M1S452"/>
<evidence type="ECO:0000256" key="1">
    <source>
        <dbReference type="ARBA" id="ARBA00023015"/>
    </source>
</evidence>
<dbReference type="GO" id="GO:0043565">
    <property type="term" value="F:sequence-specific DNA binding"/>
    <property type="evidence" value="ECO:0007669"/>
    <property type="project" value="InterPro"/>
</dbReference>
<dbReference type="SUPFAM" id="SSF46689">
    <property type="entry name" value="Homeodomain-like"/>
    <property type="match status" value="1"/>
</dbReference>
<dbReference type="SMART" id="SM00342">
    <property type="entry name" value="HTH_ARAC"/>
    <property type="match status" value="1"/>
</dbReference>
<keyword evidence="3" id="KW-0804">Transcription</keyword>
<dbReference type="PROSITE" id="PS01124">
    <property type="entry name" value="HTH_ARAC_FAMILY_2"/>
    <property type="match status" value="1"/>
</dbReference>
<dbReference type="InterPro" id="IPR009057">
    <property type="entry name" value="Homeodomain-like_sf"/>
</dbReference>
<dbReference type="GO" id="GO:0003700">
    <property type="term" value="F:DNA-binding transcription factor activity"/>
    <property type="evidence" value="ECO:0007669"/>
    <property type="project" value="InterPro"/>
</dbReference>
<evidence type="ECO:0000313" key="6">
    <source>
        <dbReference type="Proteomes" id="UP000477849"/>
    </source>
</evidence>
<accession>A0A6M1S452</accession>
<sequence length="341" mass="38012">MLENALVYDAQGQPLLNGKLNASREWAEVNAFCNRVYMPLAARPLVKGADPNATLRTLSIGRIILSRFCFGVPTKADEFDPSSGNIIVVNTMRGSVRHPLADGASIDTRPGDSYVVDCSRTDYWNVANGDDLQFNLTIPHSLMEETAQRWYGFVPEDDLWKKRLLFGRGNSAWLSLVDYATRSVDARDDRISSPLIEKRIEEMLCLELLRGWAECSGLNLDTGARGAAPRYVREAERLMEERAHEGLSVIEIAAEVGISARSLSDGFRRFRGITPHDYLTARRLDGLRKALEEAPPGETVSSIGLSRGYVNLTAMATSYRRRFGESPYQTLRNRPAKLPAT</sequence>
<dbReference type="RefSeq" id="WP_163897985.1">
    <property type="nucleotide sequence ID" value="NZ_CP048425.1"/>
</dbReference>
<dbReference type="PANTHER" id="PTHR46796">
    <property type="entry name" value="HTH-TYPE TRANSCRIPTIONAL ACTIVATOR RHAS-RELATED"/>
    <property type="match status" value="1"/>
</dbReference>
<feature type="domain" description="HTH araC/xylS-type" evidence="4">
    <location>
        <begin position="233"/>
        <end position="333"/>
    </location>
</feature>
<keyword evidence="2" id="KW-0238">DNA-binding</keyword>
<evidence type="ECO:0000256" key="3">
    <source>
        <dbReference type="ARBA" id="ARBA00023163"/>
    </source>
</evidence>
<organism evidence="5 6">
    <name type="scientific">Rhizobium daejeonense</name>
    <dbReference type="NCBI Taxonomy" id="240521"/>
    <lineage>
        <taxon>Bacteria</taxon>
        <taxon>Pseudomonadati</taxon>
        <taxon>Pseudomonadota</taxon>
        <taxon>Alphaproteobacteria</taxon>
        <taxon>Hyphomicrobiales</taxon>
        <taxon>Rhizobiaceae</taxon>
        <taxon>Rhizobium/Agrobacterium group</taxon>
        <taxon>Rhizobium</taxon>
    </lineage>
</organism>
<keyword evidence="1" id="KW-0805">Transcription regulation</keyword>
<keyword evidence="6" id="KW-1185">Reference proteome</keyword>
<gene>
    <name evidence="5" type="ORF">G6N76_19405</name>
</gene>
<name>A0A6M1S452_9HYPH</name>
<dbReference type="EMBL" id="JAAKZH010000007">
    <property type="protein sequence ID" value="NGO65845.1"/>
    <property type="molecule type" value="Genomic_DNA"/>
</dbReference>